<keyword evidence="2" id="KW-1185">Reference proteome</keyword>
<protein>
    <submittedName>
        <fullName evidence="1">DUF4442 domain-containing protein</fullName>
    </submittedName>
</protein>
<sequence length="147" mass="15442">MAATADMTEMPWIRWLDLDTEFGSDGSFRVIQRRPKAEHLNHNGHVNAPVIYGVAEVAGAGAAVIAAGVAGTGAYTVIKRAAIEYQRPAQGGVTASAKVDSDLAAHLQAELIAGRGCDVPVDVELRDSTAATTGTCQFVVTLRRPRG</sequence>
<comment type="caution">
    <text evidence="1">The sequence shown here is derived from an EMBL/GenBank/DDBJ whole genome shotgun (WGS) entry which is preliminary data.</text>
</comment>
<dbReference type="RefSeq" id="WP_127918269.1">
    <property type="nucleotide sequence ID" value="NZ_RKLP01000013.1"/>
</dbReference>
<accession>A0A3S3E7Q8</accession>
<dbReference type="Proteomes" id="UP000286208">
    <property type="component" value="Unassembled WGS sequence"/>
</dbReference>
<dbReference type="OrthoDB" id="196313at2"/>
<dbReference type="Pfam" id="PF14539">
    <property type="entry name" value="DUF4442"/>
    <property type="match status" value="1"/>
</dbReference>
<evidence type="ECO:0000313" key="2">
    <source>
        <dbReference type="Proteomes" id="UP000286208"/>
    </source>
</evidence>
<organism evidence="1 2">
    <name type="scientific">Prescottella agglutinans</name>
    <dbReference type="NCBI Taxonomy" id="1644129"/>
    <lineage>
        <taxon>Bacteria</taxon>
        <taxon>Bacillati</taxon>
        <taxon>Actinomycetota</taxon>
        <taxon>Actinomycetes</taxon>
        <taxon>Mycobacteriales</taxon>
        <taxon>Nocardiaceae</taxon>
        <taxon>Prescottella</taxon>
    </lineage>
</organism>
<dbReference type="SUPFAM" id="SSF54637">
    <property type="entry name" value="Thioesterase/thiol ester dehydrase-isomerase"/>
    <property type="match status" value="1"/>
</dbReference>
<proteinExistence type="predicted"/>
<dbReference type="AlphaFoldDB" id="A0A3S3E7Q8"/>
<gene>
    <name evidence="1" type="ORF">EGT67_22220</name>
</gene>
<dbReference type="InterPro" id="IPR027961">
    <property type="entry name" value="DUF4442"/>
</dbReference>
<dbReference type="EMBL" id="RKLP01000013">
    <property type="protein sequence ID" value="RVW07271.1"/>
    <property type="molecule type" value="Genomic_DNA"/>
</dbReference>
<reference evidence="1 2" key="1">
    <citation type="submission" date="2018-11" db="EMBL/GenBank/DDBJ databases">
        <title>Rhodococcus spongicola sp. nov. and Rhodococcus xishaensis sp. nov. from marine sponges.</title>
        <authorList>
            <person name="Li L."/>
            <person name="Lin H.W."/>
        </authorList>
    </citation>
    <scope>NUCLEOTIDE SEQUENCE [LARGE SCALE GENOMIC DNA]</scope>
    <source>
        <strain evidence="1 2">CCTCC AB2014297</strain>
    </source>
</reference>
<evidence type="ECO:0000313" key="1">
    <source>
        <dbReference type="EMBL" id="RVW07271.1"/>
    </source>
</evidence>
<dbReference type="InterPro" id="IPR029069">
    <property type="entry name" value="HotDog_dom_sf"/>
</dbReference>
<dbReference type="Gene3D" id="3.10.129.10">
    <property type="entry name" value="Hotdog Thioesterase"/>
    <property type="match status" value="1"/>
</dbReference>
<name>A0A3S3E7Q8_9NOCA</name>